<dbReference type="PANTHER" id="PTHR12544">
    <property type="entry name" value="GLUTAMINASE"/>
    <property type="match status" value="1"/>
</dbReference>
<dbReference type="NCBIfam" id="NF002134">
    <property type="entry name" value="PRK00971.1-4"/>
    <property type="match status" value="1"/>
</dbReference>
<keyword evidence="9" id="KW-1185">Reference proteome</keyword>
<proteinExistence type="inferred from homology"/>
<dbReference type="AlphaFoldDB" id="A0A7L4YNS8"/>
<comment type="catalytic activity">
    <reaction evidence="5 7">
        <text>L-glutamine + H2O = L-glutamate + NH4(+)</text>
        <dbReference type="Rhea" id="RHEA:15889"/>
        <dbReference type="ChEBI" id="CHEBI:15377"/>
        <dbReference type="ChEBI" id="CHEBI:28938"/>
        <dbReference type="ChEBI" id="CHEBI:29985"/>
        <dbReference type="ChEBI" id="CHEBI:58359"/>
        <dbReference type="EC" id="3.5.1.2"/>
    </reaction>
</comment>
<name>A0A7L4YNS8_9ACTN</name>
<feature type="binding site" evidence="7">
    <location>
        <position position="114"/>
    </location>
    <ligand>
        <name>substrate</name>
    </ligand>
</feature>
<evidence type="ECO:0000256" key="1">
    <source>
        <dbReference type="ARBA" id="ARBA00011076"/>
    </source>
</evidence>
<dbReference type="InParanoid" id="A0A7L4YNS8"/>
<evidence type="ECO:0000256" key="3">
    <source>
        <dbReference type="ARBA" id="ARBA00012918"/>
    </source>
</evidence>
<dbReference type="NCBIfam" id="TIGR03814">
    <property type="entry name" value="Gln_ase"/>
    <property type="match status" value="1"/>
</dbReference>
<dbReference type="OrthoDB" id="9788822at2"/>
<feature type="binding site" evidence="7">
    <location>
        <position position="191"/>
    </location>
    <ligand>
        <name>substrate</name>
    </ligand>
</feature>
<evidence type="ECO:0000313" key="8">
    <source>
        <dbReference type="EMBL" id="QHC00796.1"/>
    </source>
</evidence>
<dbReference type="GO" id="GO:0004359">
    <property type="term" value="F:glutaminase activity"/>
    <property type="evidence" value="ECO:0007669"/>
    <property type="project" value="UniProtKB-UniRule"/>
</dbReference>
<organism evidence="8 9">
    <name type="scientific">Epidermidibacterium keratini</name>
    <dbReference type="NCBI Taxonomy" id="1891644"/>
    <lineage>
        <taxon>Bacteria</taxon>
        <taxon>Bacillati</taxon>
        <taxon>Actinomycetota</taxon>
        <taxon>Actinomycetes</taxon>
        <taxon>Sporichthyales</taxon>
        <taxon>Sporichthyaceae</taxon>
        <taxon>Epidermidibacterium</taxon>
    </lineage>
</organism>
<dbReference type="PANTHER" id="PTHR12544:SF29">
    <property type="entry name" value="GLUTAMINASE"/>
    <property type="match status" value="1"/>
</dbReference>
<dbReference type="RefSeq" id="WP_159545634.1">
    <property type="nucleotide sequence ID" value="NZ_CP047156.1"/>
</dbReference>
<protein>
    <recommendedName>
        <fullName evidence="6 7">Glutaminase</fullName>
        <ecNumber evidence="3 7">3.5.1.2</ecNumber>
    </recommendedName>
</protein>
<keyword evidence="4 7" id="KW-0378">Hydrolase</keyword>
<dbReference type="Gene3D" id="3.30.750.24">
    <property type="entry name" value="STAS domain"/>
    <property type="match status" value="1"/>
</dbReference>
<dbReference type="SUPFAM" id="SSF52091">
    <property type="entry name" value="SpoIIaa-like"/>
    <property type="match status" value="1"/>
</dbReference>
<gene>
    <name evidence="7" type="primary">glsA</name>
    <name evidence="8" type="ORF">EK0264_11210</name>
</gene>
<dbReference type="InterPro" id="IPR036513">
    <property type="entry name" value="STAS_dom_sf"/>
</dbReference>
<dbReference type="HAMAP" id="MF_00313">
    <property type="entry name" value="Glutaminase"/>
    <property type="match status" value="1"/>
</dbReference>
<dbReference type="InterPro" id="IPR012338">
    <property type="entry name" value="Beta-lactam/transpept-like"/>
</dbReference>
<dbReference type="Gene3D" id="3.40.710.10">
    <property type="entry name" value="DD-peptidase/beta-lactamase superfamily"/>
    <property type="match status" value="1"/>
</dbReference>
<keyword evidence="7" id="KW-0007">Acetylation</keyword>
<evidence type="ECO:0000256" key="7">
    <source>
        <dbReference type="HAMAP-Rule" id="MF_00313"/>
    </source>
</evidence>
<evidence type="ECO:0000313" key="9">
    <source>
        <dbReference type="Proteomes" id="UP000463857"/>
    </source>
</evidence>
<sequence>MQTPVPGYLAELLESCDGDSSGEPAAYIPELARADVSLFGVAVAAPDGVVYAAGDADVPFTIQSISKPFAYALALQDRGCDFILSKVGTEPSGDAFNMISLESGTGRPRNPMINIGAITTHALTGDPSMDPQQRFERVRDGLSAFAGRRLEVDEAVFDSEMSTADRNRSLAFMVRSYGIIDSDPIEAVHGYTRQCSLLVTAKDLAVMGATLANAGVNPLTGERVVDQAVVRQVLSVMLTCGMYDAAGDWVTTVGIPAKSGVAGGILGALPGQVGIGAFSPPLDEFGNSVRGVQVCQRLSGDMGLHLMGAATGGPVTVREVVEATVDGDPITVVRLQGDVHYTQAERSLRVFSEIEPGDSPVAIDVSRTAEFNDVGRRMILEGIRRLGLDGHPVTLVDPDGVLPDPHVGDGPQPTVVQRLALDS</sequence>
<dbReference type="KEGG" id="eke:EK0264_11210"/>
<dbReference type="InterPro" id="IPR015868">
    <property type="entry name" value="Glutaminase"/>
</dbReference>
<dbReference type="EC" id="3.5.1.2" evidence="3 7"/>
<feature type="binding site" evidence="7">
    <location>
        <position position="261"/>
    </location>
    <ligand>
        <name>substrate</name>
    </ligand>
</feature>
<dbReference type="EMBL" id="CP047156">
    <property type="protein sequence ID" value="QHC00796.1"/>
    <property type="molecule type" value="Genomic_DNA"/>
</dbReference>
<feature type="binding site" evidence="7">
    <location>
        <position position="167"/>
    </location>
    <ligand>
        <name>substrate</name>
    </ligand>
</feature>
<dbReference type="Proteomes" id="UP000463857">
    <property type="component" value="Chromosome"/>
</dbReference>
<feature type="binding site" evidence="7">
    <location>
        <position position="160"/>
    </location>
    <ligand>
        <name>substrate</name>
    </ligand>
</feature>
<evidence type="ECO:0000256" key="6">
    <source>
        <dbReference type="ARBA" id="ARBA00070405"/>
    </source>
</evidence>
<feature type="binding site" evidence="7">
    <location>
        <position position="243"/>
    </location>
    <ligand>
        <name>substrate</name>
    </ligand>
</feature>
<evidence type="ECO:0000256" key="5">
    <source>
        <dbReference type="ARBA" id="ARBA00049534"/>
    </source>
</evidence>
<reference evidence="8 9" key="1">
    <citation type="journal article" date="2018" name="Int. J. Syst. Evol. Microbiol.">
        <title>Epidermidibacterium keratini gen. nov., sp. nov., a member of the family Sporichthyaceae, isolated from keratin epidermis.</title>
        <authorList>
            <person name="Lee D.G."/>
            <person name="Trujillo M.E."/>
            <person name="Kang S."/>
            <person name="Nam J.J."/>
            <person name="Kim Y.J."/>
        </authorList>
    </citation>
    <scope>NUCLEOTIDE SEQUENCE [LARGE SCALE GENOMIC DNA]</scope>
    <source>
        <strain evidence="8 9">EPI-7</strain>
    </source>
</reference>
<dbReference type="GO" id="GO:0006537">
    <property type="term" value="P:glutamate biosynthetic process"/>
    <property type="evidence" value="ECO:0007669"/>
    <property type="project" value="TreeGrafter"/>
</dbReference>
<dbReference type="Pfam" id="PF04960">
    <property type="entry name" value="Glutaminase"/>
    <property type="match status" value="1"/>
</dbReference>
<dbReference type="FunFam" id="3.40.710.10:FF:000005">
    <property type="entry name" value="Glutaminase"/>
    <property type="match status" value="1"/>
</dbReference>
<evidence type="ECO:0000256" key="2">
    <source>
        <dbReference type="ARBA" id="ARBA00011881"/>
    </source>
</evidence>
<comment type="subunit">
    <text evidence="2 7">Homotetramer.</text>
</comment>
<dbReference type="GO" id="GO:0006543">
    <property type="term" value="P:L-glutamine catabolic process"/>
    <property type="evidence" value="ECO:0007669"/>
    <property type="project" value="TreeGrafter"/>
</dbReference>
<accession>A0A7L4YNS8</accession>
<feature type="binding site" evidence="7">
    <location>
        <position position="64"/>
    </location>
    <ligand>
        <name>substrate</name>
    </ligand>
</feature>
<dbReference type="SUPFAM" id="SSF56601">
    <property type="entry name" value="beta-lactamase/transpeptidase-like"/>
    <property type="match status" value="1"/>
</dbReference>
<evidence type="ECO:0000256" key="4">
    <source>
        <dbReference type="ARBA" id="ARBA00022801"/>
    </source>
</evidence>
<comment type="similarity">
    <text evidence="1 7">Belongs to the glutaminase family.</text>
</comment>